<evidence type="ECO:0000256" key="4">
    <source>
        <dbReference type="ARBA" id="ARBA00004752"/>
    </source>
</evidence>
<dbReference type="SUPFAM" id="SSF56176">
    <property type="entry name" value="FAD-binding/transporter-associated domain-like"/>
    <property type="match status" value="1"/>
</dbReference>
<reference evidence="22 23" key="1">
    <citation type="submission" date="2019-06" db="EMBL/GenBank/DDBJ databases">
        <title>Draft genome of Aliikangiella marina GYP-15.</title>
        <authorList>
            <person name="Wang G."/>
        </authorList>
    </citation>
    <scope>NUCLEOTIDE SEQUENCE [LARGE SCALE GENOMIC DNA]</scope>
    <source>
        <strain evidence="22 23">GYP-15</strain>
    </source>
</reference>
<dbReference type="InterPro" id="IPR036318">
    <property type="entry name" value="FAD-bd_PCMH-like_sf"/>
</dbReference>
<evidence type="ECO:0000256" key="13">
    <source>
        <dbReference type="ARBA" id="ARBA00022960"/>
    </source>
</evidence>
<keyword evidence="16 20" id="KW-0131">Cell cycle</keyword>
<dbReference type="Gene3D" id="3.90.78.10">
    <property type="entry name" value="UDP-N-acetylenolpyruvoylglucosamine reductase, C-terminal domain"/>
    <property type="match status" value="1"/>
</dbReference>
<dbReference type="Pfam" id="PF02873">
    <property type="entry name" value="MurB_C"/>
    <property type="match status" value="1"/>
</dbReference>
<dbReference type="GO" id="GO:0008360">
    <property type="term" value="P:regulation of cell shape"/>
    <property type="evidence" value="ECO:0007669"/>
    <property type="project" value="UniProtKB-KW"/>
</dbReference>
<evidence type="ECO:0000256" key="15">
    <source>
        <dbReference type="ARBA" id="ARBA00023002"/>
    </source>
</evidence>
<dbReference type="PANTHER" id="PTHR21071:SF4">
    <property type="entry name" value="UDP-N-ACETYLENOLPYRUVOYLGLUCOSAMINE REDUCTASE"/>
    <property type="match status" value="1"/>
</dbReference>
<feature type="active site" evidence="20">
    <location>
        <position position="340"/>
    </location>
</feature>
<dbReference type="NCBIfam" id="NF000755">
    <property type="entry name" value="PRK00046.1"/>
    <property type="match status" value="1"/>
</dbReference>
<evidence type="ECO:0000256" key="6">
    <source>
        <dbReference type="ARBA" id="ARBA00012518"/>
    </source>
</evidence>
<dbReference type="AlphaFoldDB" id="A0A545T9H1"/>
<keyword evidence="10 20" id="KW-0285">Flavoprotein</keyword>
<evidence type="ECO:0000256" key="17">
    <source>
        <dbReference type="ARBA" id="ARBA00023316"/>
    </source>
</evidence>
<evidence type="ECO:0000256" key="20">
    <source>
        <dbReference type="HAMAP-Rule" id="MF_00037"/>
    </source>
</evidence>
<comment type="caution">
    <text evidence="22">The sequence shown here is derived from an EMBL/GenBank/DDBJ whole genome shotgun (WGS) entry which is preliminary data.</text>
</comment>
<dbReference type="HAMAP" id="MF_00037">
    <property type="entry name" value="MurB"/>
    <property type="match status" value="1"/>
</dbReference>
<keyword evidence="11 20" id="KW-0274">FAD</keyword>
<evidence type="ECO:0000256" key="2">
    <source>
        <dbReference type="ARBA" id="ARBA00003921"/>
    </source>
</evidence>
<dbReference type="NCBIfam" id="TIGR00179">
    <property type="entry name" value="murB"/>
    <property type="match status" value="1"/>
</dbReference>
<dbReference type="Pfam" id="PF01565">
    <property type="entry name" value="FAD_binding_4"/>
    <property type="match status" value="1"/>
</dbReference>
<keyword evidence="12 20" id="KW-0521">NADP</keyword>
<dbReference type="InterPro" id="IPR016169">
    <property type="entry name" value="FAD-bd_PCMH_sub2"/>
</dbReference>
<feature type="active site" description="Proton donor" evidence="20">
    <location>
        <position position="245"/>
    </location>
</feature>
<keyword evidence="15 20" id="KW-0560">Oxidoreductase</keyword>
<evidence type="ECO:0000256" key="14">
    <source>
        <dbReference type="ARBA" id="ARBA00022984"/>
    </source>
</evidence>
<evidence type="ECO:0000256" key="3">
    <source>
        <dbReference type="ARBA" id="ARBA00004496"/>
    </source>
</evidence>
<gene>
    <name evidence="20 22" type="primary">murB</name>
    <name evidence="22" type="ORF">FLL45_13455</name>
</gene>
<dbReference type="PANTHER" id="PTHR21071">
    <property type="entry name" value="UDP-N-ACETYLENOLPYRUVOYLGLUCOSAMINE REDUCTASE"/>
    <property type="match status" value="1"/>
</dbReference>
<sequence>MLNNGLRKVLSNIQEFVELRSLNTFNVKSKARFFLQLNSVDEVIGSIETIQQHPKRMVLGGGSNLLFVQDYQGLIIYPQLFGIKTVHEDEESICLAVGASENWHDLVTSTCQQGYYGLENLALIPGTVGASPVQNIGAYGVEIKSFISRVDAVDLDSGEIKHFTNDECQFAYRDSIFKQSKVGRFLITQVLLTLSKRPRLELNYQPLKDYFATKKQVTPQDVYDKVCEVRQEKLPDPKELPNAGSFFKNPVVSVAEYNSLKTQFPDIVAYPNGEDYKLAAGWMIEKAGFKGFVDNKVGVHKKQALVLVNHGDSLGDNVLKLANKVRQSIKTLFQVDLEVEVRVIGGE</sequence>
<dbReference type="Proteomes" id="UP000317839">
    <property type="component" value="Unassembled WGS sequence"/>
</dbReference>
<dbReference type="InterPro" id="IPR016166">
    <property type="entry name" value="FAD-bd_PCMH"/>
</dbReference>
<keyword evidence="14 20" id="KW-0573">Peptidoglycan synthesis</keyword>
<dbReference type="GO" id="GO:0005829">
    <property type="term" value="C:cytosol"/>
    <property type="evidence" value="ECO:0007669"/>
    <property type="project" value="TreeGrafter"/>
</dbReference>
<dbReference type="GO" id="GO:0071555">
    <property type="term" value="P:cell wall organization"/>
    <property type="evidence" value="ECO:0007669"/>
    <property type="project" value="UniProtKB-KW"/>
</dbReference>
<feature type="domain" description="FAD-binding PCMH-type" evidence="21">
    <location>
        <begin position="25"/>
        <end position="197"/>
    </location>
</feature>
<evidence type="ECO:0000313" key="22">
    <source>
        <dbReference type="EMBL" id="TQV73870.1"/>
    </source>
</evidence>
<keyword evidence="23" id="KW-1185">Reference proteome</keyword>
<dbReference type="SUPFAM" id="SSF56194">
    <property type="entry name" value="Uridine diphospho-N-Acetylenolpyruvylglucosamine reductase, MurB, C-terminal domain"/>
    <property type="match status" value="1"/>
</dbReference>
<feature type="active site" evidence="20">
    <location>
        <position position="173"/>
    </location>
</feature>
<comment type="similarity">
    <text evidence="5 20">Belongs to the MurB family.</text>
</comment>
<evidence type="ECO:0000256" key="11">
    <source>
        <dbReference type="ARBA" id="ARBA00022827"/>
    </source>
</evidence>
<dbReference type="EMBL" id="VIKR01000003">
    <property type="protein sequence ID" value="TQV73870.1"/>
    <property type="molecule type" value="Genomic_DNA"/>
</dbReference>
<evidence type="ECO:0000256" key="9">
    <source>
        <dbReference type="ARBA" id="ARBA00022618"/>
    </source>
</evidence>
<dbReference type="InterPro" id="IPR016167">
    <property type="entry name" value="FAD-bd_PCMH_sub1"/>
</dbReference>
<proteinExistence type="inferred from homology"/>
<keyword evidence="8 20" id="KW-0963">Cytoplasm</keyword>
<evidence type="ECO:0000256" key="1">
    <source>
        <dbReference type="ARBA" id="ARBA00001974"/>
    </source>
</evidence>
<dbReference type="InterPro" id="IPR006094">
    <property type="entry name" value="Oxid_FAD_bind_N"/>
</dbReference>
<dbReference type="EC" id="1.3.1.98" evidence="6 20"/>
<evidence type="ECO:0000259" key="21">
    <source>
        <dbReference type="PROSITE" id="PS51387"/>
    </source>
</evidence>
<accession>A0A545T9H1</accession>
<dbReference type="InterPro" id="IPR011601">
    <property type="entry name" value="MurB_C"/>
</dbReference>
<evidence type="ECO:0000256" key="5">
    <source>
        <dbReference type="ARBA" id="ARBA00010485"/>
    </source>
</evidence>
<dbReference type="GO" id="GO:0009252">
    <property type="term" value="P:peptidoglycan biosynthetic process"/>
    <property type="evidence" value="ECO:0007669"/>
    <property type="project" value="UniProtKB-UniRule"/>
</dbReference>
<dbReference type="GO" id="GO:0051301">
    <property type="term" value="P:cell division"/>
    <property type="evidence" value="ECO:0007669"/>
    <property type="project" value="UniProtKB-KW"/>
</dbReference>
<organism evidence="22 23">
    <name type="scientific">Aliikangiella marina</name>
    <dbReference type="NCBI Taxonomy" id="1712262"/>
    <lineage>
        <taxon>Bacteria</taxon>
        <taxon>Pseudomonadati</taxon>
        <taxon>Pseudomonadota</taxon>
        <taxon>Gammaproteobacteria</taxon>
        <taxon>Oceanospirillales</taxon>
        <taxon>Pleioneaceae</taxon>
        <taxon>Aliikangiella</taxon>
    </lineage>
</organism>
<keyword evidence="9 20" id="KW-0132">Cell division</keyword>
<dbReference type="PROSITE" id="PS51387">
    <property type="entry name" value="FAD_PCMH"/>
    <property type="match status" value="1"/>
</dbReference>
<evidence type="ECO:0000256" key="12">
    <source>
        <dbReference type="ARBA" id="ARBA00022857"/>
    </source>
</evidence>
<keyword evidence="13 20" id="KW-0133">Cell shape</keyword>
<name>A0A545T9H1_9GAMM</name>
<dbReference type="InterPro" id="IPR036635">
    <property type="entry name" value="MurB_C_sf"/>
</dbReference>
<keyword evidence="17 20" id="KW-0961">Cell wall biogenesis/degradation</keyword>
<dbReference type="Gene3D" id="3.30.465.10">
    <property type="match status" value="1"/>
</dbReference>
<dbReference type="GO" id="GO:0008762">
    <property type="term" value="F:UDP-N-acetylmuramate dehydrogenase activity"/>
    <property type="evidence" value="ECO:0007669"/>
    <property type="project" value="UniProtKB-UniRule"/>
</dbReference>
<comment type="subcellular location">
    <subcellularLocation>
        <location evidence="3 20">Cytoplasm</location>
    </subcellularLocation>
</comment>
<evidence type="ECO:0000256" key="18">
    <source>
        <dbReference type="ARBA" id="ARBA00031026"/>
    </source>
</evidence>
<dbReference type="Gene3D" id="3.30.43.10">
    <property type="entry name" value="Uridine Diphospho-n-acetylenolpyruvylglucosamine Reductase, domain 2"/>
    <property type="match status" value="1"/>
</dbReference>
<dbReference type="OrthoDB" id="9804753at2"/>
<comment type="pathway">
    <text evidence="4 20">Cell wall biogenesis; peptidoglycan biosynthesis.</text>
</comment>
<dbReference type="GO" id="GO:0071949">
    <property type="term" value="F:FAD binding"/>
    <property type="evidence" value="ECO:0007669"/>
    <property type="project" value="InterPro"/>
</dbReference>
<protein>
    <recommendedName>
        <fullName evidence="7 20">UDP-N-acetylenolpyruvoylglucosamine reductase</fullName>
        <ecNumber evidence="6 20">1.3.1.98</ecNumber>
    </recommendedName>
    <alternativeName>
        <fullName evidence="18 20">UDP-N-acetylmuramate dehydrogenase</fullName>
    </alternativeName>
</protein>
<comment type="function">
    <text evidence="2 20">Cell wall formation.</text>
</comment>
<evidence type="ECO:0000313" key="23">
    <source>
        <dbReference type="Proteomes" id="UP000317839"/>
    </source>
</evidence>
<comment type="cofactor">
    <cofactor evidence="1 20">
        <name>FAD</name>
        <dbReference type="ChEBI" id="CHEBI:57692"/>
    </cofactor>
</comment>
<evidence type="ECO:0000256" key="16">
    <source>
        <dbReference type="ARBA" id="ARBA00023306"/>
    </source>
</evidence>
<evidence type="ECO:0000256" key="10">
    <source>
        <dbReference type="ARBA" id="ARBA00022630"/>
    </source>
</evidence>
<dbReference type="InterPro" id="IPR003170">
    <property type="entry name" value="MurB"/>
</dbReference>
<comment type="catalytic activity">
    <reaction evidence="19 20">
        <text>UDP-N-acetyl-alpha-D-muramate + NADP(+) = UDP-N-acetyl-3-O-(1-carboxyvinyl)-alpha-D-glucosamine + NADPH + H(+)</text>
        <dbReference type="Rhea" id="RHEA:12248"/>
        <dbReference type="ChEBI" id="CHEBI:15378"/>
        <dbReference type="ChEBI" id="CHEBI:57783"/>
        <dbReference type="ChEBI" id="CHEBI:58349"/>
        <dbReference type="ChEBI" id="CHEBI:68483"/>
        <dbReference type="ChEBI" id="CHEBI:70757"/>
        <dbReference type="EC" id="1.3.1.98"/>
    </reaction>
</comment>
<evidence type="ECO:0000256" key="8">
    <source>
        <dbReference type="ARBA" id="ARBA00022490"/>
    </source>
</evidence>
<evidence type="ECO:0000256" key="19">
    <source>
        <dbReference type="ARBA" id="ARBA00048914"/>
    </source>
</evidence>
<evidence type="ECO:0000256" key="7">
    <source>
        <dbReference type="ARBA" id="ARBA00015188"/>
    </source>
</evidence>
<dbReference type="UniPathway" id="UPA00219"/>